<dbReference type="EMBL" id="JARQWQ010000003">
    <property type="protein sequence ID" value="KAK2572656.1"/>
    <property type="molecule type" value="Genomic_DNA"/>
</dbReference>
<dbReference type="SMART" id="SM00247">
    <property type="entry name" value="XTALbg"/>
    <property type="match status" value="1"/>
</dbReference>
<feature type="signal peptide" evidence="3">
    <location>
        <begin position="1"/>
        <end position="29"/>
    </location>
</feature>
<dbReference type="Pfam" id="PF00030">
    <property type="entry name" value="Crystall"/>
    <property type="match status" value="1"/>
</dbReference>
<keyword evidence="3" id="KW-0732">Signal</keyword>
<organism evidence="5 6">
    <name type="scientific">Acropora cervicornis</name>
    <name type="common">Staghorn coral</name>
    <dbReference type="NCBI Taxonomy" id="6130"/>
    <lineage>
        <taxon>Eukaryota</taxon>
        <taxon>Metazoa</taxon>
        <taxon>Cnidaria</taxon>
        <taxon>Anthozoa</taxon>
        <taxon>Hexacorallia</taxon>
        <taxon>Scleractinia</taxon>
        <taxon>Astrocoeniina</taxon>
        <taxon>Acroporidae</taxon>
        <taxon>Acropora</taxon>
    </lineage>
</organism>
<evidence type="ECO:0000256" key="2">
    <source>
        <dbReference type="ARBA" id="ARBA00022737"/>
    </source>
</evidence>
<name>A0AAD9VFL7_ACRCE</name>
<protein>
    <recommendedName>
        <fullName evidence="4">Beta/gamma crystallin 'Greek key' domain-containing protein</fullName>
    </recommendedName>
</protein>
<dbReference type="Gene3D" id="2.60.20.10">
    <property type="entry name" value="Crystallins"/>
    <property type="match status" value="3"/>
</dbReference>
<feature type="domain" description="Beta/gamma crystallin 'Greek key'" evidence="4">
    <location>
        <begin position="319"/>
        <end position="403"/>
    </location>
</feature>
<dbReference type="InterPro" id="IPR001064">
    <property type="entry name" value="Beta/gamma_crystallin"/>
</dbReference>
<reference evidence="5" key="2">
    <citation type="journal article" date="2023" name="Science">
        <title>Genomic signatures of disease resistance in endangered staghorn corals.</title>
        <authorList>
            <person name="Vollmer S.V."/>
            <person name="Selwyn J.D."/>
            <person name="Despard B.A."/>
            <person name="Roesel C.L."/>
        </authorList>
    </citation>
    <scope>NUCLEOTIDE SEQUENCE</scope>
    <source>
        <strain evidence="5">K2</strain>
    </source>
</reference>
<proteinExistence type="inferred from homology"/>
<evidence type="ECO:0000259" key="4">
    <source>
        <dbReference type="SMART" id="SM00247"/>
    </source>
</evidence>
<sequence length="404" mass="45256">MYWVVYRKRPPSLLVIEITFALLCCIVHDVPNSQEGKRNAGDDKDGNEQHYSSFQVHKNNSPCRYEVLIQLSLSNPTSLSMSLTLYVASGATKDFKGSEKDLKSIETFTRAVVKDGTWIFYKYKDFNDRTDNKENWTKFLTPGEHEVDISQVNGSFYLLPDHAQGIVLFEHFYYGGHRKDFPSGKAEGVSAAIVLGGKFDVFSKPNGGGVSSILTEGRYEVLIQLSLINRTSLSVSLTLFVASGATKDFQGSQTDLKSIATFTRAVVKDGTWIFYKYKDFNDKADNKEKWTKFLTPSEHEVDISQVNGSFYLLPDQTQGIVLFEHFYYGGYRKYYNNDCDNVNADFPSNQVGGVSGAIVLGGKFDVFTKPNGSGVSSILTEGRYPTVTTMNIGNDRLQSIRKLQ</sequence>
<dbReference type="Proteomes" id="UP001249851">
    <property type="component" value="Unassembled WGS sequence"/>
</dbReference>
<accession>A0AAD9VFL7</accession>
<keyword evidence="6" id="KW-1185">Reference proteome</keyword>
<dbReference type="SUPFAM" id="SSF49695">
    <property type="entry name" value="gamma-Crystallin-like"/>
    <property type="match status" value="2"/>
</dbReference>
<feature type="chain" id="PRO_5042205060" description="Beta/gamma crystallin 'Greek key' domain-containing protein" evidence="3">
    <location>
        <begin position="30"/>
        <end position="404"/>
    </location>
</feature>
<comment type="caution">
    <text evidence="5">The sequence shown here is derived from an EMBL/GenBank/DDBJ whole genome shotgun (WGS) entry which is preliminary data.</text>
</comment>
<evidence type="ECO:0000313" key="6">
    <source>
        <dbReference type="Proteomes" id="UP001249851"/>
    </source>
</evidence>
<comment type="similarity">
    <text evidence="1">Belongs to the beta/gamma-crystallin family.</text>
</comment>
<reference evidence="5" key="1">
    <citation type="journal article" date="2023" name="G3 (Bethesda)">
        <title>Whole genome assembly and annotation of the endangered Caribbean coral Acropora cervicornis.</title>
        <authorList>
            <person name="Selwyn J.D."/>
            <person name="Vollmer S.V."/>
        </authorList>
    </citation>
    <scope>NUCLEOTIDE SEQUENCE</scope>
    <source>
        <strain evidence="5">K2</strain>
    </source>
</reference>
<evidence type="ECO:0000256" key="3">
    <source>
        <dbReference type="SAM" id="SignalP"/>
    </source>
</evidence>
<dbReference type="InterPro" id="IPR011024">
    <property type="entry name" value="G_crystallin-like"/>
</dbReference>
<keyword evidence="2" id="KW-0677">Repeat</keyword>
<evidence type="ECO:0000313" key="5">
    <source>
        <dbReference type="EMBL" id="KAK2572656.1"/>
    </source>
</evidence>
<evidence type="ECO:0000256" key="1">
    <source>
        <dbReference type="ARBA" id="ARBA00009646"/>
    </source>
</evidence>
<dbReference type="AlphaFoldDB" id="A0AAD9VFL7"/>
<gene>
    <name evidence="5" type="ORF">P5673_001631</name>
</gene>